<dbReference type="Pfam" id="PF04788">
    <property type="entry name" value="DUF620"/>
    <property type="match status" value="1"/>
</dbReference>
<dbReference type="Proteomes" id="UP000636800">
    <property type="component" value="Unassembled WGS sequence"/>
</dbReference>
<evidence type="ECO:0000313" key="3">
    <source>
        <dbReference type="Proteomes" id="UP000636800"/>
    </source>
</evidence>
<evidence type="ECO:0008006" key="4">
    <source>
        <dbReference type="Google" id="ProtNLM"/>
    </source>
</evidence>
<evidence type="ECO:0000313" key="2">
    <source>
        <dbReference type="EMBL" id="KAG0447477.1"/>
    </source>
</evidence>
<name>A0A835PBH1_VANPL</name>
<reference evidence="2 3" key="1">
    <citation type="journal article" date="2020" name="Nat. Food">
        <title>A phased Vanilla planifolia genome enables genetic improvement of flavour and production.</title>
        <authorList>
            <person name="Hasing T."/>
            <person name="Tang H."/>
            <person name="Brym M."/>
            <person name="Khazi F."/>
            <person name="Huang T."/>
            <person name="Chambers A.H."/>
        </authorList>
    </citation>
    <scope>NUCLEOTIDE SEQUENCE [LARGE SCALE GENOMIC DNA]</scope>
    <source>
        <tissue evidence="2">Leaf</tissue>
    </source>
</reference>
<protein>
    <recommendedName>
        <fullName evidence="4">DUF620 domain-containing protein</fullName>
    </recommendedName>
</protein>
<dbReference type="AlphaFoldDB" id="A0A835PBH1"/>
<sequence>MEGPLDPAASTAGPDDKGEEGCRKKEHFWSGWEILRQWGRPFSLFASRSSTDLKLVLGILGCPLAPIPLADGDDHAAFSRLPSVKETPFEASSAGYIVQQYLAATGWLKQGKGKKSMYVAGTVRMGYGEVDVAVETTKGRRGRGGGDEKANGCFVVWKMSPGMWLVELVAGGYKVVAGSNGKTVWRNLSCLGMHTAGRPQRSLRRITQGLDPRSTAGMFSKGQCVGEKRIAGEDCFILKASAGRFLSAVDGPAEVIRHVLYGYFSQRSGLLIYMEDSHLTRVQSPGFDPVYWETTIGSSLHDYRDVDGVLVAHRGRTTATLFRFGDGPAEQGRMRSMEEVWRIDDVVFDVPGLAIDCFIPPKETVIAGSDS</sequence>
<keyword evidence="3" id="KW-1185">Reference proteome</keyword>
<dbReference type="PANTHER" id="PTHR31300">
    <property type="entry name" value="LIPASE"/>
    <property type="match status" value="1"/>
</dbReference>
<gene>
    <name evidence="2" type="ORF">HPP92_028315</name>
</gene>
<evidence type="ECO:0000256" key="1">
    <source>
        <dbReference type="SAM" id="MobiDB-lite"/>
    </source>
</evidence>
<dbReference type="PANTHER" id="PTHR31300:SF34">
    <property type="entry name" value="PLANT_T8K14-16 PROTEIN"/>
    <property type="match status" value="1"/>
</dbReference>
<proteinExistence type="predicted"/>
<organism evidence="2 3">
    <name type="scientific">Vanilla planifolia</name>
    <name type="common">Vanilla</name>
    <dbReference type="NCBI Taxonomy" id="51239"/>
    <lineage>
        <taxon>Eukaryota</taxon>
        <taxon>Viridiplantae</taxon>
        <taxon>Streptophyta</taxon>
        <taxon>Embryophyta</taxon>
        <taxon>Tracheophyta</taxon>
        <taxon>Spermatophyta</taxon>
        <taxon>Magnoliopsida</taxon>
        <taxon>Liliopsida</taxon>
        <taxon>Asparagales</taxon>
        <taxon>Orchidaceae</taxon>
        <taxon>Vanilloideae</taxon>
        <taxon>Vanilleae</taxon>
        <taxon>Vanilla</taxon>
    </lineage>
</organism>
<feature type="region of interest" description="Disordered" evidence="1">
    <location>
        <begin position="1"/>
        <end position="22"/>
    </location>
</feature>
<accession>A0A835PBH1</accession>
<dbReference type="EMBL" id="JADCNL010000464">
    <property type="protein sequence ID" value="KAG0447477.1"/>
    <property type="molecule type" value="Genomic_DNA"/>
</dbReference>
<dbReference type="InterPro" id="IPR006873">
    <property type="entry name" value="DUF620"/>
</dbReference>
<comment type="caution">
    <text evidence="2">The sequence shown here is derived from an EMBL/GenBank/DDBJ whole genome shotgun (WGS) entry which is preliminary data.</text>
</comment>